<dbReference type="Proteomes" id="UP000199036">
    <property type="component" value="Unassembled WGS sequence"/>
</dbReference>
<feature type="transmembrane region" description="Helical" evidence="1">
    <location>
        <begin position="158"/>
        <end position="180"/>
    </location>
</feature>
<organism evidence="2 3">
    <name type="scientific">Paenimyroides ummariense</name>
    <dbReference type="NCBI Taxonomy" id="913024"/>
    <lineage>
        <taxon>Bacteria</taxon>
        <taxon>Pseudomonadati</taxon>
        <taxon>Bacteroidota</taxon>
        <taxon>Flavobacteriia</taxon>
        <taxon>Flavobacteriales</taxon>
        <taxon>Flavobacteriaceae</taxon>
        <taxon>Paenimyroides</taxon>
    </lineage>
</organism>
<keyword evidence="3" id="KW-1185">Reference proteome</keyword>
<name>A0A1I5GLZ1_9FLAO</name>
<gene>
    <name evidence="2" type="ORF">SAMN05421741_1451</name>
</gene>
<keyword evidence="1" id="KW-1133">Transmembrane helix</keyword>
<dbReference type="EMBL" id="FOVI01000045">
    <property type="protein sequence ID" value="SFO37028.1"/>
    <property type="molecule type" value="Genomic_DNA"/>
</dbReference>
<reference evidence="3" key="1">
    <citation type="submission" date="2016-10" db="EMBL/GenBank/DDBJ databases">
        <authorList>
            <person name="Varghese N."/>
            <person name="Submissions S."/>
        </authorList>
    </citation>
    <scope>NUCLEOTIDE SEQUENCE [LARGE SCALE GENOMIC DNA]</scope>
    <source>
        <strain evidence="3">DS-12</strain>
    </source>
</reference>
<keyword evidence="1" id="KW-0812">Transmembrane</keyword>
<evidence type="ECO:0000313" key="3">
    <source>
        <dbReference type="Proteomes" id="UP000199036"/>
    </source>
</evidence>
<feature type="transmembrane region" description="Helical" evidence="1">
    <location>
        <begin position="118"/>
        <end position="138"/>
    </location>
</feature>
<dbReference type="RefSeq" id="WP_091526470.1">
    <property type="nucleotide sequence ID" value="NZ_FOVI01000045.1"/>
</dbReference>
<proteinExistence type="predicted"/>
<sequence>MARLNFLTPNSNGERAEDILTREELYQKIKRKSLKTLKGIVIVNILILAFFISSSLLFKITEDTKTEILSSSVLTFADYALVILPVAFTMICAYIIFKIRKNNTVEALLLNIKNARKVLKLYLFLILTAYLIIIYITIYQTIVSGTNDVTLDESWSFYTAIILACVVCTIVILLILWLLYKLLYSRFLKSLTKNYYVLKDMI</sequence>
<feature type="transmembrane region" description="Helical" evidence="1">
    <location>
        <begin position="76"/>
        <end position="97"/>
    </location>
</feature>
<protein>
    <submittedName>
        <fullName evidence="2">Uncharacterized protein</fullName>
    </submittedName>
</protein>
<feature type="transmembrane region" description="Helical" evidence="1">
    <location>
        <begin position="37"/>
        <end position="56"/>
    </location>
</feature>
<keyword evidence="1" id="KW-0472">Membrane</keyword>
<evidence type="ECO:0000313" key="2">
    <source>
        <dbReference type="EMBL" id="SFO37028.1"/>
    </source>
</evidence>
<accession>A0A1I5GLZ1</accession>
<evidence type="ECO:0000256" key="1">
    <source>
        <dbReference type="SAM" id="Phobius"/>
    </source>
</evidence>
<dbReference type="AlphaFoldDB" id="A0A1I5GLZ1"/>